<comment type="caution">
    <text evidence="2">The sequence shown here is derived from an EMBL/GenBank/DDBJ whole genome shotgun (WGS) entry which is preliminary data.</text>
</comment>
<accession>A0AAD4Q9I6</accession>
<name>A0AAD4Q9I6_9AGAM</name>
<sequence>MLEDLCQRHAKMATSSAGDPSTATDWALNLWKDCVALNVARVKLMDRSKDKDLDVIFRARITTMVGILNLYLDKALSYTWRNASLVVVKAQGQGTMHARNLHEWILDFIQDGCLPFHRYGQVRWTVLEDEDISRSLQLQLGECAKHGHIKAANVVKLISGPEMQACLTQIGVCKPTISEWTACNWLRKLNWRYEPKKNGMYIDGHKQDDVVQYRKAFVAHWKEYAMQFRKWDNNGNPLPLPTGSGGRLILVTHDESTFYQNDERKTHWAHSSTTATPKPKGNGQSLMVPNFLTIEWGCLCHGDHAARVIFKAGKNCDGYFGTDQVNQQVSHTINIFEEKMRGGAQALFMFNNVPSHQK</sequence>
<reference evidence="2" key="1">
    <citation type="submission" date="2022-01" db="EMBL/GenBank/DDBJ databases">
        <title>Comparative genomics reveals a dynamic genome evolution in the ectomycorrhizal milk-cap (Lactarius) mushrooms.</title>
        <authorList>
            <consortium name="DOE Joint Genome Institute"/>
            <person name="Lebreton A."/>
            <person name="Tang N."/>
            <person name="Kuo A."/>
            <person name="LaButti K."/>
            <person name="Drula E."/>
            <person name="Barry K."/>
            <person name="Clum A."/>
            <person name="Lipzen A."/>
            <person name="Mousain D."/>
            <person name="Ng V."/>
            <person name="Wang R."/>
            <person name="Wang X."/>
            <person name="Dai Y."/>
            <person name="Henrissat B."/>
            <person name="Grigoriev I.V."/>
            <person name="Guerin-Laguette A."/>
            <person name="Yu F."/>
            <person name="Martin F.M."/>
        </authorList>
    </citation>
    <scope>NUCLEOTIDE SEQUENCE</scope>
    <source>
        <strain evidence="2">QP</strain>
    </source>
</reference>
<evidence type="ECO:0000256" key="1">
    <source>
        <dbReference type="SAM" id="MobiDB-lite"/>
    </source>
</evidence>
<protein>
    <submittedName>
        <fullName evidence="2">Uncharacterized protein</fullName>
    </submittedName>
</protein>
<keyword evidence="3" id="KW-1185">Reference proteome</keyword>
<proteinExistence type="predicted"/>
<dbReference type="EMBL" id="JAKELL010000091">
    <property type="protein sequence ID" value="KAH8983234.1"/>
    <property type="molecule type" value="Genomic_DNA"/>
</dbReference>
<dbReference type="PANTHER" id="PTHR35871:SF1">
    <property type="entry name" value="CXC1-LIKE CYSTEINE CLUSTER ASSOCIATED WITH KDZ TRANSPOSASES DOMAIN-CONTAINING PROTEIN"/>
    <property type="match status" value="1"/>
</dbReference>
<feature type="region of interest" description="Disordered" evidence="1">
    <location>
        <begin position="263"/>
        <end position="282"/>
    </location>
</feature>
<evidence type="ECO:0000313" key="2">
    <source>
        <dbReference type="EMBL" id="KAH8983234.1"/>
    </source>
</evidence>
<gene>
    <name evidence="2" type="ORF">EDB92DRAFT_1951794</name>
</gene>
<evidence type="ECO:0000313" key="3">
    <source>
        <dbReference type="Proteomes" id="UP001201163"/>
    </source>
</evidence>
<organism evidence="2 3">
    <name type="scientific">Lactarius akahatsu</name>
    <dbReference type="NCBI Taxonomy" id="416441"/>
    <lineage>
        <taxon>Eukaryota</taxon>
        <taxon>Fungi</taxon>
        <taxon>Dikarya</taxon>
        <taxon>Basidiomycota</taxon>
        <taxon>Agaricomycotina</taxon>
        <taxon>Agaricomycetes</taxon>
        <taxon>Russulales</taxon>
        <taxon>Russulaceae</taxon>
        <taxon>Lactarius</taxon>
    </lineage>
</organism>
<dbReference type="Proteomes" id="UP001201163">
    <property type="component" value="Unassembled WGS sequence"/>
</dbReference>
<dbReference type="AlphaFoldDB" id="A0AAD4Q9I6"/>
<feature type="compositionally biased region" description="Polar residues" evidence="1">
    <location>
        <begin position="269"/>
        <end position="282"/>
    </location>
</feature>
<dbReference type="PANTHER" id="PTHR35871">
    <property type="entry name" value="EXPRESSED PROTEIN"/>
    <property type="match status" value="1"/>
</dbReference>